<evidence type="ECO:0000256" key="3">
    <source>
        <dbReference type="ARBA" id="ARBA00012415"/>
    </source>
</evidence>
<dbReference type="EC" id="2.7.7.9" evidence="3 7"/>
<keyword evidence="4 7" id="KW-0808">Transferase</keyword>
<proteinExistence type="inferred from homology"/>
<comment type="similarity">
    <text evidence="2 7">Belongs to the UDPGP type 2 family.</text>
</comment>
<evidence type="ECO:0000313" key="9">
    <source>
        <dbReference type="EMBL" id="TQQ83996.1"/>
    </source>
</evidence>
<evidence type="ECO:0000256" key="5">
    <source>
        <dbReference type="ARBA" id="ARBA00022695"/>
    </source>
</evidence>
<dbReference type="EMBL" id="SGJB01000018">
    <property type="protein sequence ID" value="TQQ83996.1"/>
    <property type="molecule type" value="Genomic_DNA"/>
</dbReference>
<evidence type="ECO:0000256" key="6">
    <source>
        <dbReference type="ARBA" id="ARBA00048128"/>
    </source>
</evidence>
<dbReference type="PANTHER" id="PTHR43197">
    <property type="entry name" value="UTP--GLUCOSE-1-PHOSPHATE URIDYLYLTRANSFERASE"/>
    <property type="match status" value="1"/>
</dbReference>
<dbReference type="CDD" id="cd02541">
    <property type="entry name" value="UGPase_prokaryotic"/>
    <property type="match status" value="1"/>
</dbReference>
<evidence type="ECO:0000256" key="2">
    <source>
        <dbReference type="ARBA" id="ARBA00006890"/>
    </source>
</evidence>
<comment type="catalytic activity">
    <reaction evidence="6 7">
        <text>alpha-D-glucose 1-phosphate + UTP + H(+) = UDP-alpha-D-glucose + diphosphate</text>
        <dbReference type="Rhea" id="RHEA:19889"/>
        <dbReference type="ChEBI" id="CHEBI:15378"/>
        <dbReference type="ChEBI" id="CHEBI:33019"/>
        <dbReference type="ChEBI" id="CHEBI:46398"/>
        <dbReference type="ChEBI" id="CHEBI:58601"/>
        <dbReference type="ChEBI" id="CHEBI:58885"/>
        <dbReference type="EC" id="2.7.7.9"/>
    </reaction>
</comment>
<comment type="caution">
    <text evidence="9">The sequence shown here is derived from an EMBL/GenBank/DDBJ whole genome shotgun (WGS) entry which is preliminary data.</text>
</comment>
<keyword evidence="5 7" id="KW-0548">Nucleotidyltransferase</keyword>
<name>A0A544QTH6_9FIRM</name>
<dbReference type="SUPFAM" id="SSF53448">
    <property type="entry name" value="Nucleotide-diphospho-sugar transferases"/>
    <property type="match status" value="1"/>
</dbReference>
<protein>
    <recommendedName>
        <fullName evidence="3 7">UTP--glucose-1-phosphate uridylyltransferase</fullName>
        <ecNumber evidence="3 7">2.7.7.9</ecNumber>
    </recommendedName>
    <alternativeName>
        <fullName evidence="7">UDP-glucose pyrophosphorylase</fullName>
    </alternativeName>
</protein>
<gene>
    <name evidence="9" type="primary">galU</name>
    <name evidence="9" type="ORF">EXD82_08855</name>
</gene>
<dbReference type="AlphaFoldDB" id="A0A544QTH6"/>
<dbReference type="Pfam" id="PF00483">
    <property type="entry name" value="NTP_transferase"/>
    <property type="match status" value="1"/>
</dbReference>
<evidence type="ECO:0000313" key="10">
    <source>
        <dbReference type="Proteomes" id="UP000317863"/>
    </source>
</evidence>
<dbReference type="PANTHER" id="PTHR43197:SF1">
    <property type="entry name" value="UTP--GLUCOSE-1-PHOSPHATE URIDYLYLTRANSFERASE"/>
    <property type="match status" value="1"/>
</dbReference>
<dbReference type="InterPro" id="IPR005835">
    <property type="entry name" value="NTP_transferase_dom"/>
</dbReference>
<dbReference type="OrthoDB" id="9803871at2"/>
<dbReference type="InterPro" id="IPR005771">
    <property type="entry name" value="GalU_uridylyltTrfase_bac/arc"/>
</dbReference>
<dbReference type="FunFam" id="3.90.550.10:FF:000045">
    <property type="entry name" value="UTP--glucose-1-phosphate uridylyltransferase"/>
    <property type="match status" value="1"/>
</dbReference>
<reference evidence="9 10" key="1">
    <citation type="submission" date="2019-02" db="EMBL/GenBank/DDBJ databases">
        <title>Peptostreptococcaceae bacterium ZHW00191 nov., a new bacterium isolated from the human gut.</title>
        <authorList>
            <person name="Zhou H.-W."/>
            <person name="Chen X.-J."/>
        </authorList>
    </citation>
    <scope>NUCLEOTIDE SEQUENCE [LARGE SCALE GENOMIC DNA]</scope>
    <source>
        <strain evidence="9 10">ZHW00191</strain>
    </source>
</reference>
<sequence>MQRKVRKAVIPAAGLGTRFLPATKAQPKEMLPIVDKPTLQYIIEEAVASGIEEILIITGRNKKSIEDHFDKSVELELELEQKGKTELLEIVQNISNMINIHYIRQKEPRGLGDAIYCARHFIGDEPFAVMLGDDIVENKKPCLLQLMDAYEEYRTTILGVQKVERENTDKYGIIDGKFIEDRVYKVKDLVEKPDADKAPSNIAILGRYIITPEIFDVLSDLPPGKGNEIQLTDALKILSQKEAMYAYEFEGRRYDVGDKLGFLEATVDFALKRDDLKEGFLDYLKKVCERENVCKTGIKANPENKEK</sequence>
<evidence type="ECO:0000256" key="1">
    <source>
        <dbReference type="ARBA" id="ARBA00005164"/>
    </source>
</evidence>
<dbReference type="GO" id="GO:0006011">
    <property type="term" value="P:UDP-alpha-D-glucose metabolic process"/>
    <property type="evidence" value="ECO:0007669"/>
    <property type="project" value="InterPro"/>
</dbReference>
<evidence type="ECO:0000259" key="8">
    <source>
        <dbReference type="Pfam" id="PF00483"/>
    </source>
</evidence>
<organism evidence="9 10">
    <name type="scientific">Peptacetobacter hominis</name>
    <dbReference type="NCBI Taxonomy" id="2743610"/>
    <lineage>
        <taxon>Bacteria</taxon>
        <taxon>Bacillati</taxon>
        <taxon>Bacillota</taxon>
        <taxon>Clostridia</taxon>
        <taxon>Peptostreptococcales</taxon>
        <taxon>Peptostreptococcaceae</taxon>
        <taxon>Peptacetobacter</taxon>
    </lineage>
</organism>
<accession>A0A544QTH6</accession>
<comment type="pathway">
    <text evidence="1">Glycolipid metabolism; diglucosyl-diacylglycerol biosynthesis.</text>
</comment>
<dbReference type="GO" id="GO:0003983">
    <property type="term" value="F:UTP:glucose-1-phosphate uridylyltransferase activity"/>
    <property type="evidence" value="ECO:0007669"/>
    <property type="project" value="UniProtKB-EC"/>
</dbReference>
<feature type="domain" description="Nucleotidyl transferase" evidence="8">
    <location>
        <begin position="7"/>
        <end position="268"/>
    </location>
</feature>
<dbReference type="Proteomes" id="UP000317863">
    <property type="component" value="Unassembled WGS sequence"/>
</dbReference>
<dbReference type="InterPro" id="IPR029044">
    <property type="entry name" value="Nucleotide-diphossugar_trans"/>
</dbReference>
<dbReference type="NCBIfam" id="TIGR01099">
    <property type="entry name" value="galU"/>
    <property type="match status" value="1"/>
</dbReference>
<keyword evidence="10" id="KW-1185">Reference proteome</keyword>
<evidence type="ECO:0000256" key="7">
    <source>
        <dbReference type="RuleBase" id="RU361259"/>
    </source>
</evidence>
<evidence type="ECO:0000256" key="4">
    <source>
        <dbReference type="ARBA" id="ARBA00022679"/>
    </source>
</evidence>
<dbReference type="RefSeq" id="WP_142536556.1">
    <property type="nucleotide sequence ID" value="NZ_SGJB01000018.1"/>
</dbReference>
<dbReference type="Gene3D" id="3.90.550.10">
    <property type="entry name" value="Spore Coat Polysaccharide Biosynthesis Protein SpsA, Chain A"/>
    <property type="match status" value="1"/>
</dbReference>